<feature type="transmembrane region" description="Helical" evidence="7">
    <location>
        <begin position="293"/>
        <end position="315"/>
    </location>
</feature>
<comment type="similarity">
    <text evidence="2">Belongs to the peptide transporter carbon starvation (CstA) (TC 2.A.114) family.</text>
</comment>
<dbReference type="EMBL" id="DVOG01000001">
    <property type="protein sequence ID" value="HIV03529.1"/>
    <property type="molecule type" value="Genomic_DNA"/>
</dbReference>
<evidence type="ECO:0000256" key="5">
    <source>
        <dbReference type="ARBA" id="ARBA00022989"/>
    </source>
</evidence>
<evidence type="ECO:0000256" key="6">
    <source>
        <dbReference type="ARBA" id="ARBA00023136"/>
    </source>
</evidence>
<feature type="transmembrane region" description="Helical" evidence="7">
    <location>
        <begin position="439"/>
        <end position="458"/>
    </location>
</feature>
<feature type="domain" description="CstA N-terminal" evidence="8">
    <location>
        <begin position="344"/>
        <end position="451"/>
    </location>
</feature>
<gene>
    <name evidence="9" type="ORF">IAC75_00015</name>
</gene>
<evidence type="ECO:0000256" key="1">
    <source>
        <dbReference type="ARBA" id="ARBA00004651"/>
    </source>
</evidence>
<dbReference type="Proteomes" id="UP000886812">
    <property type="component" value="Unassembled WGS sequence"/>
</dbReference>
<evidence type="ECO:0000313" key="10">
    <source>
        <dbReference type="Proteomes" id="UP000886812"/>
    </source>
</evidence>
<feature type="transmembrane region" description="Helical" evidence="7">
    <location>
        <begin position="82"/>
        <end position="104"/>
    </location>
</feature>
<dbReference type="GO" id="GO:0005886">
    <property type="term" value="C:plasma membrane"/>
    <property type="evidence" value="ECO:0007669"/>
    <property type="project" value="UniProtKB-SubCell"/>
</dbReference>
<organism evidence="9 10">
    <name type="scientific">Candidatus Spyradosoma merdigallinarum</name>
    <dbReference type="NCBI Taxonomy" id="2840950"/>
    <lineage>
        <taxon>Bacteria</taxon>
        <taxon>Pseudomonadati</taxon>
        <taxon>Verrucomicrobiota</taxon>
        <taxon>Opitutia</taxon>
        <taxon>Opitutia incertae sedis</taxon>
        <taxon>Candidatus Spyradosoma</taxon>
    </lineage>
</organism>
<feature type="domain" description="CstA N-terminal" evidence="8">
    <location>
        <begin position="181"/>
        <end position="313"/>
    </location>
</feature>
<feature type="transmembrane region" description="Helical" evidence="7">
    <location>
        <begin position="411"/>
        <end position="432"/>
    </location>
</feature>
<feature type="domain" description="CstA N-terminal" evidence="8">
    <location>
        <begin position="3"/>
        <end position="142"/>
    </location>
</feature>
<feature type="transmembrane region" description="Helical" evidence="7">
    <location>
        <begin position="252"/>
        <end position="272"/>
    </location>
</feature>
<dbReference type="GO" id="GO:0009267">
    <property type="term" value="P:cellular response to starvation"/>
    <property type="evidence" value="ECO:0007669"/>
    <property type="project" value="InterPro"/>
</dbReference>
<feature type="transmembrane region" description="Helical" evidence="7">
    <location>
        <begin position="340"/>
        <end position="365"/>
    </location>
</feature>
<comment type="caution">
    <text evidence="9">The sequence shown here is derived from an EMBL/GenBank/DDBJ whole genome shotgun (WGS) entry which is preliminary data.</text>
</comment>
<proteinExistence type="inferred from homology"/>
<dbReference type="AlphaFoldDB" id="A0A9D1NIZ5"/>
<protein>
    <submittedName>
        <fullName evidence="9">Carbon starvation protein A</fullName>
    </submittedName>
</protein>
<comment type="subcellular location">
    <subcellularLocation>
        <location evidence="1">Cell membrane</location>
        <topology evidence="1">Multi-pass membrane protein</topology>
    </subcellularLocation>
</comment>
<name>A0A9D1NIZ5_9BACT</name>
<dbReference type="Pfam" id="PF02554">
    <property type="entry name" value="CstA"/>
    <property type="match status" value="3"/>
</dbReference>
<feature type="transmembrane region" description="Helical" evidence="7">
    <location>
        <begin position="386"/>
        <end position="405"/>
    </location>
</feature>
<feature type="transmembrane region" description="Helical" evidence="7">
    <location>
        <begin position="206"/>
        <end position="227"/>
    </location>
</feature>
<feature type="transmembrane region" description="Helical" evidence="7">
    <location>
        <begin position="125"/>
        <end position="143"/>
    </location>
</feature>
<keyword evidence="6 7" id="KW-0472">Membrane</keyword>
<evidence type="ECO:0000256" key="7">
    <source>
        <dbReference type="SAM" id="Phobius"/>
    </source>
</evidence>
<dbReference type="InterPro" id="IPR051605">
    <property type="entry name" value="CstA"/>
</dbReference>
<reference evidence="9" key="1">
    <citation type="submission" date="2020-10" db="EMBL/GenBank/DDBJ databases">
        <authorList>
            <person name="Gilroy R."/>
        </authorList>
    </citation>
    <scope>NUCLEOTIDE SEQUENCE</scope>
    <source>
        <strain evidence="9">10669</strain>
    </source>
</reference>
<evidence type="ECO:0000259" key="8">
    <source>
        <dbReference type="Pfam" id="PF02554"/>
    </source>
</evidence>
<keyword evidence="5 7" id="KW-1133">Transmembrane helix</keyword>
<dbReference type="InterPro" id="IPR003706">
    <property type="entry name" value="CstA_N"/>
</dbReference>
<dbReference type="PANTHER" id="PTHR30252">
    <property type="entry name" value="INNER MEMBRANE PEPTIDE TRANSPORTER"/>
    <property type="match status" value="1"/>
</dbReference>
<accession>A0A9D1NIZ5</accession>
<evidence type="ECO:0000313" key="9">
    <source>
        <dbReference type="EMBL" id="HIV03529.1"/>
    </source>
</evidence>
<feature type="transmembrane region" description="Helical" evidence="7">
    <location>
        <begin position="58"/>
        <end position="76"/>
    </location>
</feature>
<feature type="transmembrane region" description="Helical" evidence="7">
    <location>
        <begin position="470"/>
        <end position="489"/>
    </location>
</feature>
<evidence type="ECO:0000256" key="3">
    <source>
        <dbReference type="ARBA" id="ARBA00022475"/>
    </source>
</evidence>
<evidence type="ECO:0000256" key="2">
    <source>
        <dbReference type="ARBA" id="ARBA00007755"/>
    </source>
</evidence>
<reference evidence="9" key="2">
    <citation type="journal article" date="2021" name="PeerJ">
        <title>Extensive microbial diversity within the chicken gut microbiome revealed by metagenomics and culture.</title>
        <authorList>
            <person name="Gilroy R."/>
            <person name="Ravi A."/>
            <person name="Getino M."/>
            <person name="Pursley I."/>
            <person name="Horton D.L."/>
            <person name="Alikhan N.F."/>
            <person name="Baker D."/>
            <person name="Gharbi K."/>
            <person name="Hall N."/>
            <person name="Watson M."/>
            <person name="Adriaenssens E.M."/>
            <person name="Foster-Nyarko E."/>
            <person name="Jarju S."/>
            <person name="Secka A."/>
            <person name="Antonio M."/>
            <person name="Oren A."/>
            <person name="Chaudhuri R.R."/>
            <person name="La Ragione R."/>
            <person name="Hildebrand F."/>
            <person name="Pallen M.J."/>
        </authorList>
    </citation>
    <scope>NUCLEOTIDE SEQUENCE</scope>
    <source>
        <strain evidence="9">10669</strain>
    </source>
</reference>
<keyword evidence="3" id="KW-1003">Cell membrane</keyword>
<sequence length="506" mass="53036">MITFCVSLVCLVLGYVFYGKFTEKLFGIDPARETPVRRLKDGVDYVELKPWRMFMIQLLNIAGLGPIFGAVLGAAYGPVAYLWIVLGCIFMGAAHDFFSGAISMRMDGCSLPNIHGRLLGPKAQHALVLFSAVMLLAVGIAFVNGPAELLAMLSAKLAPAGGAISAEGISVPGAGTLAWGVFWTLAIILYYICAVLLPIDKIIGAIYPIFSVALIFMAVGVAGAMIAQDFSGAIEMPELTLASLKNFHADSAANPLFPMLFVVISCGAISGFHATQSPMMARCMSSEKYARPVFFGAMIAEGVIALIWATAAIAYCGGADGLNASGKTPAVIVNEICSNWLGVAGAIAAILGVIVCPITSGDTALRGVRLILADTLRIPQKTLTSRVLVSLPIFVVAVALSQIRFEVIWRYVGLANQLLAAVTCWASAVWLAKENKPHWAMSVPAAFLTAVCAAYFLAAPYASGGLALPVGISQAAGGAVGIALLALFIRKTARSRGNGGEEIRAA</sequence>
<keyword evidence="4 7" id="KW-0812">Transmembrane</keyword>
<dbReference type="PANTHER" id="PTHR30252:SF4">
    <property type="entry name" value="CARBON STARVATION"/>
    <property type="match status" value="1"/>
</dbReference>
<evidence type="ECO:0000256" key="4">
    <source>
        <dbReference type="ARBA" id="ARBA00022692"/>
    </source>
</evidence>
<feature type="transmembrane region" description="Helical" evidence="7">
    <location>
        <begin position="177"/>
        <end position="199"/>
    </location>
</feature>